<comment type="caution">
    <text evidence="8">The sequence shown here is derived from an EMBL/GenBank/DDBJ whole genome shotgun (WGS) entry which is preliminary data.</text>
</comment>
<protein>
    <recommendedName>
        <fullName evidence="5">Flagellar hook-associated protein 2</fullName>
        <shortName evidence="5">HAP2</shortName>
    </recommendedName>
    <alternativeName>
        <fullName evidence="5">Flagellar cap protein</fullName>
    </alternativeName>
</protein>
<dbReference type="RefSeq" id="WP_327601108.1">
    <property type="nucleotide sequence ID" value="NZ_JAYXHS010000005.1"/>
</dbReference>
<evidence type="ECO:0000256" key="1">
    <source>
        <dbReference type="ARBA" id="ARBA00009764"/>
    </source>
</evidence>
<keyword evidence="8" id="KW-0969">Cilium</keyword>
<keyword evidence="3" id="KW-0175">Coiled coil</keyword>
<organism evidence="8 9">
    <name type="scientific">Uliginosibacterium silvisoli</name>
    <dbReference type="NCBI Taxonomy" id="3114758"/>
    <lineage>
        <taxon>Bacteria</taxon>
        <taxon>Pseudomonadati</taxon>
        <taxon>Pseudomonadota</taxon>
        <taxon>Betaproteobacteria</taxon>
        <taxon>Rhodocyclales</taxon>
        <taxon>Zoogloeaceae</taxon>
        <taxon>Uliginosibacterium</taxon>
    </lineage>
</organism>
<comment type="subcellular location">
    <subcellularLocation>
        <location evidence="5">Secreted</location>
    </subcellularLocation>
    <subcellularLocation>
        <location evidence="5">Bacterial flagellum</location>
    </subcellularLocation>
</comment>
<evidence type="ECO:0000256" key="4">
    <source>
        <dbReference type="ARBA" id="ARBA00023143"/>
    </source>
</evidence>
<dbReference type="EMBL" id="JAYXHS010000005">
    <property type="protein sequence ID" value="MEC5388131.1"/>
    <property type="molecule type" value="Genomic_DNA"/>
</dbReference>
<comment type="similarity">
    <text evidence="1 5">Belongs to the FliD family.</text>
</comment>
<dbReference type="PANTHER" id="PTHR30288">
    <property type="entry name" value="FLAGELLAR CAP/ASSEMBLY PROTEIN FLID"/>
    <property type="match status" value="1"/>
</dbReference>
<evidence type="ECO:0000313" key="8">
    <source>
        <dbReference type="EMBL" id="MEC5388131.1"/>
    </source>
</evidence>
<dbReference type="Pfam" id="PF07195">
    <property type="entry name" value="FliD_C"/>
    <property type="match status" value="1"/>
</dbReference>
<evidence type="ECO:0000256" key="3">
    <source>
        <dbReference type="ARBA" id="ARBA00023054"/>
    </source>
</evidence>
<keyword evidence="9" id="KW-1185">Reference proteome</keyword>
<accession>A0ABU6K956</accession>
<sequence length="461" mass="47168">MATGSITSAGLGSGIDVEALVTKLVALERAPIEQLQAKETSVKTQLSAYGTLKSTLSALQDAAEALQTKDKFASNTANVADSAIAAATVDSTATAGSYSLEVAKLAQTEKIRSTGYASATSTIPTGTLKIDLGTFDGASFTADSARSFNVTIDSSNNTLSGLRDAINNANAGVTASLVNDGTSTRLVVSSKDTGASNAFQLSGLTGFDFNPAASGSSSMLSTQVAQDAAFTLDGIAMTRSSNTVTDALTGVSLTLKAKTTAATTVNVGSDTTSITSKVNAFVTAYNNAVGLMSSQTSYNATSKTAGPLNGESSVRSIQSQLRSIMGGTVGSTVGMSRLADVGIQIGTDGKLTVNSDKLSTALKDPTKDVASLFTTSTTNPGFASQIATRVKSILGTDGILTTRTDGLNKNIKSTDDNIAKMELRITAIEARYRAQFNAMDSTIAGLTTTGNFLTTQLAKLL</sequence>
<keyword evidence="8" id="KW-0282">Flagellum</keyword>
<reference evidence="8 9" key="1">
    <citation type="submission" date="2024-01" db="EMBL/GenBank/DDBJ databases">
        <title>Uliginosibacterium soil sp. nov.</title>
        <authorList>
            <person name="Lv Y."/>
        </authorList>
    </citation>
    <scope>NUCLEOTIDE SEQUENCE [LARGE SCALE GENOMIC DNA]</scope>
    <source>
        <strain evidence="8 9">H3</strain>
    </source>
</reference>
<dbReference type="Pfam" id="PF02465">
    <property type="entry name" value="FliD_N"/>
    <property type="match status" value="1"/>
</dbReference>
<name>A0ABU6K956_9RHOO</name>
<evidence type="ECO:0000256" key="2">
    <source>
        <dbReference type="ARBA" id="ARBA00011255"/>
    </source>
</evidence>
<evidence type="ECO:0000313" key="9">
    <source>
        <dbReference type="Proteomes" id="UP001331561"/>
    </source>
</evidence>
<dbReference type="InterPro" id="IPR003481">
    <property type="entry name" value="FliD_N"/>
</dbReference>
<evidence type="ECO:0000256" key="5">
    <source>
        <dbReference type="RuleBase" id="RU362066"/>
    </source>
</evidence>
<feature type="domain" description="Flagellar hook-associated protein 2 N-terminal" evidence="6">
    <location>
        <begin position="13"/>
        <end position="108"/>
    </location>
</feature>
<proteinExistence type="inferred from homology"/>
<evidence type="ECO:0000259" key="7">
    <source>
        <dbReference type="Pfam" id="PF07195"/>
    </source>
</evidence>
<dbReference type="InterPro" id="IPR040026">
    <property type="entry name" value="FliD"/>
</dbReference>
<gene>
    <name evidence="8" type="primary">fliD</name>
    <name evidence="8" type="ORF">VVD49_20525</name>
</gene>
<dbReference type="InterPro" id="IPR010809">
    <property type="entry name" value="FliD_C"/>
</dbReference>
<keyword evidence="8" id="KW-0966">Cell projection</keyword>
<keyword evidence="5" id="KW-0964">Secreted</keyword>
<comment type="subunit">
    <text evidence="2 5">Homopentamer.</text>
</comment>
<evidence type="ECO:0000259" key="6">
    <source>
        <dbReference type="Pfam" id="PF02465"/>
    </source>
</evidence>
<dbReference type="Proteomes" id="UP001331561">
    <property type="component" value="Unassembled WGS sequence"/>
</dbReference>
<dbReference type="PANTHER" id="PTHR30288:SF0">
    <property type="entry name" value="FLAGELLAR HOOK-ASSOCIATED PROTEIN 2"/>
    <property type="match status" value="1"/>
</dbReference>
<comment type="function">
    <text evidence="5">Required for morphogenesis and for the elongation of the flagellar filament by facilitating polymerization of the flagellin monomers at the tip of growing filament. Forms a capping structure, which prevents flagellin subunits (transported through the central channel of the flagellum) from leaking out without polymerization at the distal end.</text>
</comment>
<keyword evidence="4 5" id="KW-0975">Bacterial flagellum</keyword>
<feature type="domain" description="Flagellar hook-associated protein 2 C-terminal" evidence="7">
    <location>
        <begin position="225"/>
        <end position="444"/>
    </location>
</feature>